<dbReference type="KEGG" id="vg:80536888"/>
<evidence type="ECO:0000256" key="18">
    <source>
        <dbReference type="ARBA" id="ARBA00023213"/>
    </source>
</evidence>
<evidence type="ECO:0000256" key="10">
    <source>
        <dbReference type="ARBA" id="ARBA00022729"/>
    </source>
</evidence>
<evidence type="ECO:0000256" key="13">
    <source>
        <dbReference type="ARBA" id="ARBA00022959"/>
    </source>
</evidence>
<dbReference type="GeneID" id="80536888"/>
<sequence length="349" mass="36433">MLLGGRTANLAALALLAAHLGVALWAALAAPLPERCVLAVRGAGAADNSSLRWELRDPAAVYVWGGAGNASAAGAADAPCLRAVARRLPPGLLDGDEALRARVRSVAGARDCRAFLWSVPARTALLAWLLYVAYVYLRQERRMFGLCRAEADFLNPGGYTLNYAAAAVAAVLGRGPYTKLARLLCELSVRRRALAGAFRLDPVGCAWRHPGALGPLAAESLARLGARLAAASSASVAHAPCASAYPAYLKAWSWAFVVGFAGLELASLLYRKPARRPRASAGGCAGAESGLKKVCVNCCSTLLAGLLVRALYLGAIVGGVIALLHYEHNLRLRLLGVPDGPAPGRGERV</sequence>
<evidence type="ECO:0000256" key="5">
    <source>
        <dbReference type="ARBA" id="ARBA00011115"/>
    </source>
</evidence>
<dbReference type="GO" id="GO:0039700">
    <property type="term" value="P:fusion of viral membrane with host outer nuclear membrane"/>
    <property type="evidence" value="ECO:0007669"/>
    <property type="project" value="UniProtKB-KW"/>
</dbReference>
<keyword evidence="13" id="KW-1181">Viral primary envelope fusion with host outer nuclear membrane</keyword>
<feature type="transmembrane region" description="Helical" evidence="19">
    <location>
        <begin position="251"/>
        <end position="270"/>
    </location>
</feature>
<evidence type="ECO:0000256" key="17">
    <source>
        <dbReference type="ARBA" id="ARBA00023180"/>
    </source>
</evidence>
<organism evidence="20 21">
    <name type="scientific">Caprine alphaherpesvirus 1</name>
    <dbReference type="NCBI Taxonomy" id="39944"/>
    <lineage>
        <taxon>Viruses</taxon>
        <taxon>Duplodnaviria</taxon>
        <taxon>Heunggongvirae</taxon>
        <taxon>Peploviricota</taxon>
        <taxon>Herviviricetes</taxon>
        <taxon>Herpesvirales</taxon>
        <taxon>Orthoherpesviridae</taxon>
        <taxon>Alphaherpesvirinae</taxon>
        <taxon>Varicellovirus</taxon>
        <taxon>Varicellovirus caprinealpha1</taxon>
    </lineage>
</organism>
<feature type="transmembrane region" description="Helical" evidence="19">
    <location>
        <begin position="114"/>
        <end position="137"/>
    </location>
</feature>
<reference evidence="20 21" key="1">
    <citation type="submission" date="2018-02" db="EMBL/GenBank/DDBJ databases">
        <title>A novel caprine herpesvirus isolated from goats in China.</title>
        <authorList>
            <person name="Hao F."/>
            <person name="Mao L."/>
            <person name="Li W."/>
        </authorList>
    </citation>
    <scope>NUCLEOTIDE SEQUENCE [LARGE SCALE GENOMIC DNA]</scope>
    <source>
        <strain evidence="20 21">JSHA1405</strain>
    </source>
</reference>
<evidence type="ECO:0000313" key="21">
    <source>
        <dbReference type="Proteomes" id="UP000828786"/>
    </source>
</evidence>
<keyword evidence="14 19" id="KW-1133">Transmembrane helix</keyword>
<evidence type="ECO:0000256" key="16">
    <source>
        <dbReference type="ARBA" id="ARBA00023136"/>
    </source>
</evidence>
<evidence type="ECO:0000256" key="19">
    <source>
        <dbReference type="SAM" id="Phobius"/>
    </source>
</evidence>
<evidence type="ECO:0000256" key="8">
    <source>
        <dbReference type="ARBA" id="ARBA00022612"/>
    </source>
</evidence>
<keyword evidence="11" id="KW-1040">Host Golgi apparatus</keyword>
<evidence type="ECO:0000256" key="1">
    <source>
        <dbReference type="ARBA" id="ARBA00004252"/>
    </source>
</evidence>
<evidence type="ECO:0000256" key="15">
    <source>
        <dbReference type="ARBA" id="ARBA00023046"/>
    </source>
</evidence>
<dbReference type="GO" id="GO:0016020">
    <property type="term" value="C:membrane"/>
    <property type="evidence" value="ECO:0007669"/>
    <property type="project" value="InterPro"/>
</dbReference>
<dbReference type="GO" id="GO:0020002">
    <property type="term" value="C:host cell plasma membrane"/>
    <property type="evidence" value="ECO:0007669"/>
    <property type="project" value="UniProtKB-SubCell"/>
</dbReference>
<dbReference type="InterPro" id="IPR002567">
    <property type="entry name" value="GK"/>
</dbReference>
<keyword evidence="12" id="KW-1043">Host membrane</keyword>
<evidence type="ECO:0000313" key="20">
    <source>
        <dbReference type="EMBL" id="QBM10847.1"/>
    </source>
</evidence>
<evidence type="ECO:0000256" key="12">
    <source>
        <dbReference type="ARBA" id="ARBA00022870"/>
    </source>
</evidence>
<name>A0AAE6D0B9_9ALPH</name>
<keyword evidence="10" id="KW-0732">Signal</keyword>
<evidence type="ECO:0000256" key="14">
    <source>
        <dbReference type="ARBA" id="ARBA00022989"/>
    </source>
</evidence>
<dbReference type="GO" id="GO:0044175">
    <property type="term" value="C:host cell endosome membrane"/>
    <property type="evidence" value="ECO:0007669"/>
    <property type="project" value="UniProtKB-SubCell"/>
</dbReference>
<dbReference type="GO" id="GO:0044178">
    <property type="term" value="C:host cell Golgi membrane"/>
    <property type="evidence" value="ECO:0007669"/>
    <property type="project" value="UniProtKB-SubCell"/>
</dbReference>
<dbReference type="RefSeq" id="YP_010798639.1">
    <property type="nucleotide sequence ID" value="NC_076509.1"/>
</dbReference>
<feature type="transmembrane region" description="Helical" evidence="19">
    <location>
        <begin position="302"/>
        <end position="326"/>
    </location>
</feature>
<keyword evidence="16 19" id="KW-0472">Membrane</keyword>
<proteinExistence type="inferred from homology"/>
<evidence type="ECO:0000256" key="11">
    <source>
        <dbReference type="ARBA" id="ARBA00022812"/>
    </source>
</evidence>
<keyword evidence="21" id="KW-1185">Reference proteome</keyword>
<accession>A0AAE6D0B9</accession>
<keyword evidence="8" id="KW-1188">Viral release from host cell</keyword>
<keyword evidence="15" id="KW-1039">Host endosome</keyword>
<evidence type="ECO:0000256" key="7">
    <source>
        <dbReference type="ARBA" id="ARBA00022511"/>
    </source>
</evidence>
<dbReference type="Proteomes" id="UP000828786">
    <property type="component" value="Segment"/>
</dbReference>
<keyword evidence="7" id="KW-1032">Host cell membrane</keyword>
<keyword evidence="20" id="KW-0946">Virion</keyword>
<protein>
    <recommendedName>
        <fullName evidence="6">Envelope glycoprotein K</fullName>
    </recommendedName>
</protein>
<keyword evidence="17" id="KW-0325">Glycoprotein</keyword>
<dbReference type="GO" id="GO:0019031">
    <property type="term" value="C:viral envelope"/>
    <property type="evidence" value="ECO:0007669"/>
    <property type="project" value="UniProtKB-KW"/>
</dbReference>
<evidence type="ECO:0000256" key="6">
    <source>
        <dbReference type="ARBA" id="ARBA00013975"/>
    </source>
</evidence>
<keyword evidence="9 19" id="KW-0812">Transmembrane</keyword>
<comment type="subunit">
    <text evidence="5">Interacts (via UL20 interaction region) with protein UL20 homolog (via N-terminus); this interaction probably plays a role in the coordinate transport of protein UL20 homolog and gK to the trans-Golgi network (TGN), and is required for the cell surface expression of gK.</text>
</comment>
<dbReference type="GO" id="GO:0060141">
    <property type="term" value="P:symbiont-mediated induction of syncytium formation"/>
    <property type="evidence" value="ECO:0007669"/>
    <property type="project" value="UniProtKB-KW"/>
</dbReference>
<evidence type="ECO:0000256" key="3">
    <source>
        <dbReference type="ARBA" id="ARBA00004598"/>
    </source>
</evidence>
<dbReference type="EMBL" id="MG989243">
    <property type="protein sequence ID" value="QBM10847.1"/>
    <property type="molecule type" value="Genomic_DNA"/>
</dbReference>
<comment type="similarity">
    <text evidence="4">Belongs to the alphaherpesvirinae glycoprotein K family.</text>
</comment>
<evidence type="ECO:0000256" key="2">
    <source>
        <dbReference type="ARBA" id="ARBA00004330"/>
    </source>
</evidence>
<gene>
    <name evidence="20" type="primary">UL53</name>
</gene>
<evidence type="ECO:0000256" key="9">
    <source>
        <dbReference type="ARBA" id="ARBA00022692"/>
    </source>
</evidence>
<evidence type="ECO:0000256" key="4">
    <source>
        <dbReference type="ARBA" id="ARBA00007266"/>
    </source>
</evidence>
<comment type="subcellular location">
    <subcellularLocation>
        <location evidence="1">Host Golgi apparatus membrane</location>
        <topology evidence="1">Multi-pass membrane protein</topology>
    </subcellularLocation>
    <subcellularLocation>
        <location evidence="3">Host cell membrane</location>
        <topology evidence="3">Multi-pass membrane protein</topology>
    </subcellularLocation>
    <subcellularLocation>
        <location evidence="2">Host endosome membrane</location>
        <topology evidence="2">Multi-pass membrane protein</topology>
    </subcellularLocation>
</comment>
<dbReference type="Pfam" id="PF01621">
    <property type="entry name" value="Fusion_gly_K"/>
    <property type="match status" value="1"/>
</dbReference>
<keyword evidence="18" id="KW-1180">Syncytium formation induced by viral infection</keyword>
<keyword evidence="20" id="KW-0261">Viral envelope protein</keyword>